<dbReference type="GO" id="GO:0030246">
    <property type="term" value="F:carbohydrate binding"/>
    <property type="evidence" value="ECO:0007669"/>
    <property type="project" value="InterPro"/>
</dbReference>
<dbReference type="InterPro" id="IPR013784">
    <property type="entry name" value="Carb-bd-like_fold"/>
</dbReference>
<evidence type="ECO:0000313" key="3">
    <source>
        <dbReference type="EMBL" id="RYJ45576.1"/>
    </source>
</evidence>
<sequence length="941" mass="105649">MLGNTLKKIMVTAFLLSGFISMAQEGNFTIEFTQQNANAKNTSIIDAFVKIKNTSNTSITGEFDVHSNHEDLYLVQRKPKPIILQGKDSVFIPIKAIISNTAKAGSESSIEAVFTTTGGASKNVTLPVTIKERKLVKMFLLETNLIYENIGDSLTIPIRISNDGNTDQKINIVTRYPNFIAKDMIESETVKVRAFTDTLINLKKIVNKTILSQEDFAITITSLYQSGDIIGIANVTASSIKQDRRYSNQFSPEYAQSFNRSNQVSTSYLQNSSGGTAYYLYANAEAEINNSTIYTNIDANLWTNTNQLFLRNTWLGYKNKTMGILAGNVSKFSDINLVGRGAQAYYNTSENSKIEVGSIDKSYNLADFSIPSGGTSAWASYYYKGGWLDKGFESSLIYDNDKFSGFTNYLVTARFNVFQKKHLSLRAGGGLSSVNNEVTGENKTGGTVDMVATGRYKDFFYNSTNYLSSGYYAGVRKGVFSLNERLNWIKENYNFWALYNYISVDPKSFSDQVFYPSQFSTSRYNIGASRRINKVTVSLSPYLYKEKRTESLFGNTPQDYTLNASRANVGLIFNNVSSSLSLTFEGGIFNSNADPVSNQFHFKTNLIYNWKFLNILTTYQHNYFNLGEIIANQQLNNDKTFYNVMFNPSAVIKFFDSKLVLYTGATLASNLFTDRITQLNGRADYRLSPDFSIFANGYYSDISNNPYAINSFQVGLTKQFRPIRIDSSKSDLEVYVYYETNGKGPEDKHNIPAANQLVIISGKAFRTNDQGIIKYRHLPPGDYEVRPVNSNEWHAYSRIINVIQDTKVAIGLTKTSTIKGSVTYLETERSFEITKKKSGLSIIAIDDSGNVFQTRSDDSGNFILYVPKGTYTLTLEKAGVSEYVEVEENNRTVDAVPDSTTQVKFNLNIKEKRIETRKFTSRGFPSQSTGDDSDKKKKKKK</sequence>
<dbReference type="OrthoDB" id="908824at2"/>
<dbReference type="AlphaFoldDB" id="A0A444WIK6"/>
<proteinExistence type="predicted"/>
<protein>
    <submittedName>
        <fullName evidence="3">Uncharacterized protein</fullName>
    </submittedName>
</protein>
<feature type="chain" id="PRO_5019317422" evidence="2">
    <location>
        <begin position="24"/>
        <end position="941"/>
    </location>
</feature>
<evidence type="ECO:0000256" key="2">
    <source>
        <dbReference type="SAM" id="SignalP"/>
    </source>
</evidence>
<evidence type="ECO:0000256" key="1">
    <source>
        <dbReference type="SAM" id="MobiDB-lite"/>
    </source>
</evidence>
<comment type="caution">
    <text evidence="3">The sequence shown here is derived from an EMBL/GenBank/DDBJ whole genome shotgun (WGS) entry which is preliminary data.</text>
</comment>
<keyword evidence="2" id="KW-0732">Signal</keyword>
<gene>
    <name evidence="3" type="ORF">NU09_0168</name>
</gene>
<feature type="signal peptide" evidence="2">
    <location>
        <begin position="1"/>
        <end position="23"/>
    </location>
</feature>
<reference evidence="3 4" key="1">
    <citation type="submission" date="2014-12" db="EMBL/GenBank/DDBJ databases">
        <title>Genome sequence of Flavobacterium beibuense RSKm HC5.</title>
        <authorList>
            <person name="Kim J.F."/>
            <person name="Song J.Y."/>
            <person name="Kwak M.-J."/>
            <person name="Lee S.-W."/>
        </authorList>
    </citation>
    <scope>NUCLEOTIDE SEQUENCE [LARGE SCALE GENOMIC DNA]</scope>
    <source>
        <strain evidence="3 4">RSKm HC5</strain>
    </source>
</reference>
<name>A0A444WIK6_9FLAO</name>
<keyword evidence="4" id="KW-1185">Reference proteome</keyword>
<dbReference type="EMBL" id="JUIW01000001">
    <property type="protein sequence ID" value="RYJ45576.1"/>
    <property type="molecule type" value="Genomic_DNA"/>
</dbReference>
<dbReference type="Gene3D" id="2.60.40.1120">
    <property type="entry name" value="Carboxypeptidase-like, regulatory domain"/>
    <property type="match status" value="1"/>
</dbReference>
<evidence type="ECO:0000313" key="4">
    <source>
        <dbReference type="Proteomes" id="UP000289775"/>
    </source>
</evidence>
<feature type="region of interest" description="Disordered" evidence="1">
    <location>
        <begin position="916"/>
        <end position="941"/>
    </location>
</feature>
<accession>A0A444WIK6</accession>
<dbReference type="RefSeq" id="WP_129749352.1">
    <property type="nucleotide sequence ID" value="NZ_JUIW01000001.1"/>
</dbReference>
<organism evidence="3 4">
    <name type="scientific">Flavobacterium beibuense</name>
    <dbReference type="NCBI Taxonomy" id="657326"/>
    <lineage>
        <taxon>Bacteria</taxon>
        <taxon>Pseudomonadati</taxon>
        <taxon>Bacteroidota</taxon>
        <taxon>Flavobacteriia</taxon>
        <taxon>Flavobacteriales</taxon>
        <taxon>Flavobacteriaceae</taxon>
        <taxon>Flavobacterium</taxon>
    </lineage>
</organism>
<dbReference type="SUPFAM" id="SSF49452">
    <property type="entry name" value="Starch-binding domain-like"/>
    <property type="match status" value="1"/>
</dbReference>
<dbReference type="Proteomes" id="UP000289775">
    <property type="component" value="Unassembled WGS sequence"/>
</dbReference>